<evidence type="ECO:0000259" key="10">
    <source>
        <dbReference type="PROSITE" id="PS50262"/>
    </source>
</evidence>
<evidence type="ECO:0000256" key="8">
    <source>
        <dbReference type="SAM" id="Phobius"/>
    </source>
</evidence>
<dbReference type="AlphaFoldDB" id="A0ABD0KTB3"/>
<accession>A0ABD0KTB3</accession>
<feature type="chain" id="PRO_5044846810" description="G-protein coupled receptors family 1 profile domain-containing protein" evidence="9">
    <location>
        <begin position="17"/>
        <end position="186"/>
    </location>
</feature>
<evidence type="ECO:0000256" key="1">
    <source>
        <dbReference type="ARBA" id="ARBA00004141"/>
    </source>
</evidence>
<dbReference type="EMBL" id="JACVVK020000126">
    <property type="protein sequence ID" value="KAK7490463.1"/>
    <property type="molecule type" value="Genomic_DNA"/>
</dbReference>
<keyword evidence="2 8" id="KW-0812">Transmembrane</keyword>
<reference evidence="11 12" key="1">
    <citation type="journal article" date="2023" name="Sci. Data">
        <title>Genome assembly of the Korean intertidal mud-creeper Batillaria attramentaria.</title>
        <authorList>
            <person name="Patra A.K."/>
            <person name="Ho P.T."/>
            <person name="Jun S."/>
            <person name="Lee S.J."/>
            <person name="Kim Y."/>
            <person name="Won Y.J."/>
        </authorList>
    </citation>
    <scope>NUCLEOTIDE SEQUENCE [LARGE SCALE GENOMIC DNA]</scope>
    <source>
        <strain evidence="11">Wonlab-2016</strain>
    </source>
</reference>
<evidence type="ECO:0000256" key="3">
    <source>
        <dbReference type="ARBA" id="ARBA00022989"/>
    </source>
</evidence>
<dbReference type="Pfam" id="PF10324">
    <property type="entry name" value="7TM_GPCR_Srw"/>
    <property type="match status" value="1"/>
</dbReference>
<feature type="transmembrane region" description="Helical" evidence="8">
    <location>
        <begin position="94"/>
        <end position="112"/>
    </location>
</feature>
<keyword evidence="9" id="KW-0732">Signal</keyword>
<organism evidence="11 12">
    <name type="scientific">Batillaria attramentaria</name>
    <dbReference type="NCBI Taxonomy" id="370345"/>
    <lineage>
        <taxon>Eukaryota</taxon>
        <taxon>Metazoa</taxon>
        <taxon>Spiralia</taxon>
        <taxon>Lophotrochozoa</taxon>
        <taxon>Mollusca</taxon>
        <taxon>Gastropoda</taxon>
        <taxon>Caenogastropoda</taxon>
        <taxon>Sorbeoconcha</taxon>
        <taxon>Cerithioidea</taxon>
        <taxon>Batillariidae</taxon>
        <taxon>Batillaria</taxon>
    </lineage>
</organism>
<dbReference type="GO" id="GO:0016020">
    <property type="term" value="C:membrane"/>
    <property type="evidence" value="ECO:0007669"/>
    <property type="project" value="UniProtKB-SubCell"/>
</dbReference>
<gene>
    <name evidence="11" type="ORF">BaRGS_00018249</name>
</gene>
<evidence type="ECO:0000256" key="5">
    <source>
        <dbReference type="ARBA" id="ARBA00023136"/>
    </source>
</evidence>
<evidence type="ECO:0000256" key="4">
    <source>
        <dbReference type="ARBA" id="ARBA00023040"/>
    </source>
</evidence>
<evidence type="ECO:0000256" key="2">
    <source>
        <dbReference type="ARBA" id="ARBA00022692"/>
    </source>
</evidence>
<dbReference type="InterPro" id="IPR017452">
    <property type="entry name" value="GPCR_Rhodpsn_7TM"/>
</dbReference>
<protein>
    <recommendedName>
        <fullName evidence="10">G-protein coupled receptors family 1 profile domain-containing protein</fullName>
    </recommendedName>
</protein>
<name>A0ABD0KTB3_9CAEN</name>
<dbReference type="Proteomes" id="UP001519460">
    <property type="component" value="Unassembled WGS sequence"/>
</dbReference>
<keyword evidence="12" id="KW-1185">Reference proteome</keyword>
<dbReference type="GO" id="GO:0004930">
    <property type="term" value="F:G protein-coupled receptor activity"/>
    <property type="evidence" value="ECO:0007669"/>
    <property type="project" value="UniProtKB-KW"/>
</dbReference>
<feature type="signal peptide" evidence="9">
    <location>
        <begin position="1"/>
        <end position="16"/>
    </location>
</feature>
<proteinExistence type="predicted"/>
<evidence type="ECO:0000313" key="11">
    <source>
        <dbReference type="EMBL" id="KAK7490463.1"/>
    </source>
</evidence>
<feature type="transmembrane region" description="Helical" evidence="8">
    <location>
        <begin position="132"/>
        <end position="157"/>
    </location>
</feature>
<dbReference type="PANTHER" id="PTHR45695">
    <property type="entry name" value="LEUCOKININ RECEPTOR-RELATED"/>
    <property type="match status" value="1"/>
</dbReference>
<dbReference type="InterPro" id="IPR019427">
    <property type="entry name" value="7TM_GPCR_serpentine_rcpt_Srw"/>
</dbReference>
<feature type="transmembrane region" description="Helical" evidence="8">
    <location>
        <begin position="52"/>
        <end position="73"/>
    </location>
</feature>
<dbReference type="PANTHER" id="PTHR45695:SF9">
    <property type="entry name" value="LEUCOKININ RECEPTOR"/>
    <property type="match status" value="1"/>
</dbReference>
<evidence type="ECO:0000313" key="12">
    <source>
        <dbReference type="Proteomes" id="UP001519460"/>
    </source>
</evidence>
<keyword evidence="6" id="KW-0675">Receptor</keyword>
<sequence>MRQVVVIACMIVLAVCERAFVADYAARGYRTCVSGGEEAKKEFVTTVRAFTAISFLPLLALVVCIVFLVRALRRTKEMNNPVMRRSRARAKRKITVMVVCVSATSALAYTMIQVTNFAVYRFEQRPSKSPMLAALAVTKDFAVVFAVSVNVFFYSFFSENFRDTVKKFWSDVLSMGRTVGQCLSRN</sequence>
<keyword evidence="4" id="KW-0297">G-protein coupled receptor</keyword>
<comment type="subcellular location">
    <subcellularLocation>
        <location evidence="1">Membrane</location>
        <topology evidence="1">Multi-pass membrane protein</topology>
    </subcellularLocation>
</comment>
<comment type="caution">
    <text evidence="11">The sequence shown here is derived from an EMBL/GenBank/DDBJ whole genome shotgun (WGS) entry which is preliminary data.</text>
</comment>
<keyword evidence="7" id="KW-0807">Transducer</keyword>
<evidence type="ECO:0000256" key="7">
    <source>
        <dbReference type="ARBA" id="ARBA00023224"/>
    </source>
</evidence>
<feature type="domain" description="G-protein coupled receptors family 1 profile" evidence="10">
    <location>
        <begin position="1"/>
        <end position="154"/>
    </location>
</feature>
<dbReference type="Gene3D" id="1.20.1070.10">
    <property type="entry name" value="Rhodopsin 7-helix transmembrane proteins"/>
    <property type="match status" value="1"/>
</dbReference>
<dbReference type="PROSITE" id="PS50262">
    <property type="entry name" value="G_PROTEIN_RECEP_F1_2"/>
    <property type="match status" value="1"/>
</dbReference>
<dbReference type="SUPFAM" id="SSF81321">
    <property type="entry name" value="Family A G protein-coupled receptor-like"/>
    <property type="match status" value="1"/>
</dbReference>
<evidence type="ECO:0000256" key="9">
    <source>
        <dbReference type="SAM" id="SignalP"/>
    </source>
</evidence>
<keyword evidence="5 8" id="KW-0472">Membrane</keyword>
<keyword evidence="3 8" id="KW-1133">Transmembrane helix</keyword>
<evidence type="ECO:0000256" key="6">
    <source>
        <dbReference type="ARBA" id="ARBA00023170"/>
    </source>
</evidence>